<proteinExistence type="predicted"/>
<keyword evidence="4" id="KW-1185">Reference proteome</keyword>
<dbReference type="InParanoid" id="A9TWX3"/>
<reference evidence="2 4" key="2">
    <citation type="journal article" date="2018" name="Plant J.">
        <title>The Physcomitrella patens chromosome-scale assembly reveals moss genome structure and evolution.</title>
        <authorList>
            <person name="Lang D."/>
            <person name="Ullrich K.K."/>
            <person name="Murat F."/>
            <person name="Fuchs J."/>
            <person name="Jenkins J."/>
            <person name="Haas F.B."/>
            <person name="Piednoel M."/>
            <person name="Gundlach H."/>
            <person name="Van Bel M."/>
            <person name="Meyberg R."/>
            <person name="Vives C."/>
            <person name="Morata J."/>
            <person name="Symeonidi A."/>
            <person name="Hiss M."/>
            <person name="Muchero W."/>
            <person name="Kamisugi Y."/>
            <person name="Saleh O."/>
            <person name="Blanc G."/>
            <person name="Decker E.L."/>
            <person name="van Gessel N."/>
            <person name="Grimwood J."/>
            <person name="Hayes R.D."/>
            <person name="Graham S.W."/>
            <person name="Gunter L.E."/>
            <person name="McDaniel S.F."/>
            <person name="Hoernstein S.N.W."/>
            <person name="Larsson A."/>
            <person name="Li F.W."/>
            <person name="Perroud P.F."/>
            <person name="Phillips J."/>
            <person name="Ranjan P."/>
            <person name="Rokshar D.S."/>
            <person name="Rothfels C.J."/>
            <person name="Schneider L."/>
            <person name="Shu S."/>
            <person name="Stevenson D.W."/>
            <person name="Thummler F."/>
            <person name="Tillich M."/>
            <person name="Villarreal Aguilar J.C."/>
            <person name="Widiez T."/>
            <person name="Wong G.K."/>
            <person name="Wymore A."/>
            <person name="Zhang Y."/>
            <person name="Zimmer A.D."/>
            <person name="Quatrano R.S."/>
            <person name="Mayer K.F.X."/>
            <person name="Goodstein D."/>
            <person name="Casacuberta J.M."/>
            <person name="Vandepoele K."/>
            <person name="Reski R."/>
            <person name="Cuming A.C."/>
            <person name="Tuskan G.A."/>
            <person name="Maumus F."/>
            <person name="Salse J."/>
            <person name="Schmutz J."/>
            <person name="Rensing S.A."/>
        </authorList>
    </citation>
    <scope>NUCLEOTIDE SEQUENCE [LARGE SCALE GENOMIC DNA]</scope>
    <source>
        <strain evidence="3 4">cv. Gransden 2004</strain>
    </source>
</reference>
<dbReference type="EnsemblPlants" id="Pp3c12_12360V3.1">
    <property type="protein sequence ID" value="Pp3c12_12360V3.1"/>
    <property type="gene ID" value="Pp3c12_12360"/>
</dbReference>
<sequence>MLTGVFTSSVQNMNTSHCIRGKETDKVSPLTEGPLVEPPPNEVALASNVAAAAASEVTAAMCEFTHAIAKDRKHNQRIELKSALSGMRVVVNDRDIVKYSEETATLTVLTL</sequence>
<dbReference type="PaxDb" id="3218-PP1S352_64V6.1"/>
<reference evidence="3" key="3">
    <citation type="submission" date="2020-12" db="UniProtKB">
        <authorList>
            <consortium name="EnsemblPlants"/>
        </authorList>
    </citation>
    <scope>IDENTIFICATION</scope>
</reference>
<dbReference type="EMBL" id="ABEU02000012">
    <property type="protein sequence ID" value="PNR43799.1"/>
    <property type="molecule type" value="Genomic_DNA"/>
</dbReference>
<evidence type="ECO:0000313" key="3">
    <source>
        <dbReference type="EnsemblPlants" id="Pp3c12_12360V3.1"/>
    </source>
</evidence>
<dbReference type="AlphaFoldDB" id="A9TWX3"/>
<organism evidence="2">
    <name type="scientific">Physcomitrium patens</name>
    <name type="common">Spreading-leaved earth moss</name>
    <name type="synonym">Physcomitrella patens</name>
    <dbReference type="NCBI Taxonomy" id="3218"/>
    <lineage>
        <taxon>Eukaryota</taxon>
        <taxon>Viridiplantae</taxon>
        <taxon>Streptophyta</taxon>
        <taxon>Embryophyta</taxon>
        <taxon>Bryophyta</taxon>
        <taxon>Bryophytina</taxon>
        <taxon>Bryopsida</taxon>
        <taxon>Funariidae</taxon>
        <taxon>Funariales</taxon>
        <taxon>Funariaceae</taxon>
        <taxon>Physcomitrium</taxon>
    </lineage>
</organism>
<dbReference type="Gramene" id="Pp3c12_12360V3.1">
    <property type="protein sequence ID" value="Pp3c12_12360V3.1"/>
    <property type="gene ID" value="Pp3c12_12360"/>
</dbReference>
<evidence type="ECO:0000313" key="2">
    <source>
        <dbReference type="EMBL" id="PNR43799.1"/>
    </source>
</evidence>
<reference evidence="2 4" key="1">
    <citation type="journal article" date="2008" name="Science">
        <title>The Physcomitrella genome reveals evolutionary insights into the conquest of land by plants.</title>
        <authorList>
            <person name="Rensing S."/>
            <person name="Lang D."/>
            <person name="Zimmer A."/>
            <person name="Terry A."/>
            <person name="Salamov A."/>
            <person name="Shapiro H."/>
            <person name="Nishiyama T."/>
            <person name="Perroud P.-F."/>
            <person name="Lindquist E."/>
            <person name="Kamisugi Y."/>
            <person name="Tanahashi T."/>
            <person name="Sakakibara K."/>
            <person name="Fujita T."/>
            <person name="Oishi K."/>
            <person name="Shin-I T."/>
            <person name="Kuroki Y."/>
            <person name="Toyoda A."/>
            <person name="Suzuki Y."/>
            <person name="Hashimoto A."/>
            <person name="Yamaguchi K."/>
            <person name="Sugano A."/>
            <person name="Kohara Y."/>
            <person name="Fujiyama A."/>
            <person name="Anterola A."/>
            <person name="Aoki S."/>
            <person name="Ashton N."/>
            <person name="Barbazuk W.B."/>
            <person name="Barker E."/>
            <person name="Bennetzen J."/>
            <person name="Bezanilla M."/>
            <person name="Blankenship R."/>
            <person name="Cho S.H."/>
            <person name="Dutcher S."/>
            <person name="Estelle M."/>
            <person name="Fawcett J.A."/>
            <person name="Gundlach H."/>
            <person name="Hanada K."/>
            <person name="Heyl A."/>
            <person name="Hicks K.A."/>
            <person name="Hugh J."/>
            <person name="Lohr M."/>
            <person name="Mayer K."/>
            <person name="Melkozernov A."/>
            <person name="Murata T."/>
            <person name="Nelson D."/>
            <person name="Pils B."/>
            <person name="Prigge M."/>
            <person name="Reiss B."/>
            <person name="Renner T."/>
            <person name="Rombauts S."/>
            <person name="Rushton P."/>
            <person name="Sanderfoot A."/>
            <person name="Schween G."/>
            <person name="Shiu S.-H."/>
            <person name="Stueber K."/>
            <person name="Theodoulou F.L."/>
            <person name="Tu H."/>
            <person name="Van de Peer Y."/>
            <person name="Verrier P.J."/>
            <person name="Waters E."/>
            <person name="Wood A."/>
            <person name="Yang L."/>
            <person name="Cove D."/>
            <person name="Cuming A."/>
            <person name="Hasebe M."/>
            <person name="Lucas S."/>
            <person name="Mishler D.B."/>
            <person name="Reski R."/>
            <person name="Grigoriev I."/>
            <person name="Quatrano R.S."/>
            <person name="Boore J.L."/>
        </authorList>
    </citation>
    <scope>NUCLEOTIDE SEQUENCE [LARGE SCALE GENOMIC DNA]</scope>
    <source>
        <strain evidence="3 4">cv. Gransden 2004</strain>
    </source>
</reference>
<gene>
    <name evidence="2" type="ORF">PHYPA_016182</name>
</gene>
<evidence type="ECO:0000256" key="1">
    <source>
        <dbReference type="SAM" id="MobiDB-lite"/>
    </source>
</evidence>
<dbReference type="Proteomes" id="UP000006727">
    <property type="component" value="Chromosome 12"/>
</dbReference>
<protein>
    <submittedName>
        <fullName evidence="2 3">Uncharacterized protein</fullName>
    </submittedName>
</protein>
<dbReference type="HOGENOM" id="CLU_2162700_0_0_1"/>
<evidence type="ECO:0000313" key="4">
    <source>
        <dbReference type="Proteomes" id="UP000006727"/>
    </source>
</evidence>
<feature type="region of interest" description="Disordered" evidence="1">
    <location>
        <begin position="17"/>
        <end position="39"/>
    </location>
</feature>
<accession>A9TWX3</accession>
<name>A9TWX3_PHYPA</name>